<dbReference type="EMBL" id="CP123526">
    <property type="protein sequence ID" value="WGM08334.1"/>
    <property type="molecule type" value="Genomic_DNA"/>
</dbReference>
<dbReference type="AlphaFoldDB" id="D2U123"/>
<evidence type="ECO:0000313" key="4">
    <source>
        <dbReference type="EMBL" id="WGM08334.1"/>
    </source>
</evidence>
<dbReference type="Pfam" id="PF13728">
    <property type="entry name" value="TraF"/>
    <property type="match status" value="1"/>
</dbReference>
<reference evidence="3" key="1">
    <citation type="journal article" date="2010" name="Insect Mol. Biol.">
        <title>The draft genome sequence of Arsenophonus nasoniae, son-killer bacterium of Nasonia vitripennis, reveals genes associated with virulence and symbiosis.</title>
        <authorList>
            <person name="Wilkes T."/>
            <person name="Darby A.C."/>
            <person name="Choi J."/>
            <person name="Colborne J.K."/>
            <person name="Werren J.H."/>
            <person name="Hurst G.D.D."/>
        </authorList>
    </citation>
    <scope>NUCLEOTIDE SEQUENCE</scope>
</reference>
<dbReference type="InterPro" id="IPR036249">
    <property type="entry name" value="Thioredoxin-like_sf"/>
</dbReference>
<evidence type="ECO:0000313" key="3">
    <source>
        <dbReference type="EMBL" id="CBA74326.1"/>
    </source>
</evidence>
<reference evidence="4" key="2">
    <citation type="submission" date="2023-04" db="EMBL/GenBank/DDBJ databases">
        <title>Genome dynamics across the evolutionary transition to endosymbiosis.</title>
        <authorList>
            <person name="Siozios S."/>
            <person name="Nadal-Jimenez P."/>
            <person name="Azagi T."/>
            <person name="Sprong H."/>
            <person name="Frost C.L."/>
            <person name="Parratt S.R."/>
            <person name="Taylor G."/>
            <person name="Brettell L."/>
            <person name="Lew K.C."/>
            <person name="Croft L."/>
            <person name="King K.C."/>
            <person name="Brockhurst M.A."/>
            <person name="Hypsa V."/>
            <person name="Novakova E."/>
            <person name="Darby A.C."/>
            <person name="Hurst G.D.D."/>
        </authorList>
    </citation>
    <scope>NUCLEOTIDE SEQUENCE</scope>
    <source>
        <strain evidence="4">ANv_CAN</strain>
        <plasmid evidence="4">paNv_CAN3</plasmid>
    </source>
</reference>
<feature type="region of interest" description="Disordered" evidence="1">
    <location>
        <begin position="69"/>
        <end position="101"/>
    </location>
</feature>
<proteinExistence type="predicted"/>
<keyword evidence="4" id="KW-0614">Plasmid</keyword>
<name>D2U123_9GAMM</name>
<gene>
    <name evidence="3" type="primary">traF</name>
    <name evidence="3" type="ORF">ARN_22210</name>
    <name evidence="4" type="ORF">QE258_23915</name>
</gene>
<feature type="compositionally biased region" description="Basic and acidic residues" evidence="1">
    <location>
        <begin position="69"/>
        <end position="97"/>
    </location>
</feature>
<dbReference type="NCBIfam" id="TIGR02740">
    <property type="entry name" value="TraF-like"/>
    <property type="match status" value="1"/>
</dbReference>
<protein>
    <submittedName>
        <fullName evidence="4">Conjugal transfer protein TraF</fullName>
    </submittedName>
    <submittedName>
        <fullName evidence="3">Conjugative transfer pilus assembly protein TraF</fullName>
    </submittedName>
</protein>
<feature type="chain" id="PRO_5043937865" evidence="2">
    <location>
        <begin position="25"/>
        <end position="350"/>
    </location>
</feature>
<dbReference type="InterPro" id="IPR014111">
    <property type="entry name" value="T4SS_TraF-like"/>
</dbReference>
<keyword evidence="5" id="KW-1185">Reference proteome</keyword>
<feature type="signal peptide" evidence="2">
    <location>
        <begin position="1"/>
        <end position="24"/>
    </location>
</feature>
<dbReference type="RefSeq" id="WP_051297174.1">
    <property type="nucleotide sequence ID" value="NZ_CP123526.1"/>
</dbReference>
<dbReference type="EMBL" id="FN545227">
    <property type="protein sequence ID" value="CBA74326.1"/>
    <property type="molecule type" value="Genomic_DNA"/>
</dbReference>
<sequence>MNKKKSTFTSLFIASMFTLPYSFAYENSKTDEEISVIDRGGKVTGGGVKEIEKKNEGWFFYNEKIEAEKKPKPELKPNPKPELKPKPEQKPKPEPKPVVKKGSVKWYRENIQRIRDEAIDDPTPTNVRRYYYAQRIMLDKANKYADTARIVTSTDPIIDENNRRSTSSFAALEQSRVAEEKKTEVLQTIAKKAGIFFFFKGRGCSLCEKQVEVLRAIKTESGISIIPVSIDGSQLKNNIFEASRIDSGQAKKLGITNVPALALAIPPKEIKILSFSAISGSTLRDRIILVAKDAGGITEQEYASTRPFNDNGYIDSRLLEEMPEGVLNNPEKFVEYIRKAVEKDNLRTKK</sequence>
<evidence type="ECO:0000256" key="2">
    <source>
        <dbReference type="SAM" id="SignalP"/>
    </source>
</evidence>
<evidence type="ECO:0000256" key="1">
    <source>
        <dbReference type="SAM" id="MobiDB-lite"/>
    </source>
</evidence>
<organism evidence="3">
    <name type="scientific">Arsenophonus nasoniae</name>
    <name type="common">son-killer infecting Nasonia vitripennis</name>
    <dbReference type="NCBI Taxonomy" id="638"/>
    <lineage>
        <taxon>Bacteria</taxon>
        <taxon>Pseudomonadati</taxon>
        <taxon>Pseudomonadota</taxon>
        <taxon>Gammaproteobacteria</taxon>
        <taxon>Enterobacterales</taxon>
        <taxon>Morganellaceae</taxon>
        <taxon>Arsenophonus</taxon>
    </lineage>
</organism>
<accession>D2U123</accession>
<dbReference type="SUPFAM" id="SSF52833">
    <property type="entry name" value="Thioredoxin-like"/>
    <property type="match status" value="1"/>
</dbReference>
<evidence type="ECO:0000313" key="5">
    <source>
        <dbReference type="Proteomes" id="UP001177592"/>
    </source>
</evidence>
<geneLocation type="plasmid" evidence="4 5">
    <name>paNv_CAN3</name>
</geneLocation>
<dbReference type="Proteomes" id="UP001177592">
    <property type="component" value="Plasmid paNv_CAN3"/>
</dbReference>
<dbReference type="InterPro" id="IPR039555">
    <property type="entry name" value="TraF/TrbB"/>
</dbReference>
<keyword evidence="2" id="KW-0732">Signal</keyword>